<keyword evidence="2" id="KW-1185">Reference proteome</keyword>
<dbReference type="Proteomes" id="UP000188605">
    <property type="component" value="Unassembled WGS sequence"/>
</dbReference>
<dbReference type="EMBL" id="LJDB01000033">
    <property type="protein sequence ID" value="ONI41567.1"/>
    <property type="molecule type" value="Genomic_DNA"/>
</dbReference>
<comment type="caution">
    <text evidence="1">The sequence shown here is derived from an EMBL/GenBank/DDBJ whole genome shotgun (WGS) entry which is preliminary data.</text>
</comment>
<evidence type="ECO:0000313" key="1">
    <source>
        <dbReference type="EMBL" id="ONI41567.1"/>
    </source>
</evidence>
<proteinExistence type="predicted"/>
<evidence type="ECO:0000313" key="2">
    <source>
        <dbReference type="Proteomes" id="UP000188605"/>
    </source>
</evidence>
<name>A0ACC8XET9_9FIRM</name>
<reference evidence="1" key="1">
    <citation type="submission" date="2016-08" db="EMBL/GenBank/DDBJ databases">
        <authorList>
            <person name="Ngugi D.K."/>
            <person name="Miyake S."/>
            <person name="Stingl U."/>
        </authorList>
    </citation>
    <scope>NUCLEOTIDE SEQUENCE</scope>
    <source>
        <strain evidence="1">SCG-B11WGA-EpuloA1</strain>
    </source>
</reference>
<sequence length="471" mass="52777">MDLKTNIEQNLAMLKSTLPFGKSFDLLERVLETKDRKFYLFYIKGLSKETNFEFVRRDLCSLDQETLNEIKTGEDFIHKAVSTVGAKTEKDIGKIVTALLTGKIIIMFDGSATSVIIDLRIYPTRKVSEPDKEKVLRGAKDGFVETIIFNTTLIRRRIRDPHLIFSMHIIGDVSKTEVAIGYLSNKVDKRALNVIEDKIKALKIDALTVSGETLIEALEGKRWHNPLPKVRFTERPDVAAAKITEGKIVLIIDNTPCVIILPTGFLDFTRDVDDYYMPIITGNYLKFVRSLIMVINLLLTPLYVLVVNNPEAVPLSMEFLLPKVAINVPLFIQFLILEVAVDGLKLASLNTPDALGTSLSVIGGLILGEYAVSTGWLIPHAILYMALVALSSYTQPSIEMGYSIKFFRIILLICVGLCGIWGLIAGLVFIGVVLFRTKTLTGESYLYPVIPFDWAVLKPLIFRTRMKNRGE</sequence>
<accession>A0ACC8XET9</accession>
<gene>
    <name evidence="1" type="ORF">AN396_00605</name>
</gene>
<organism evidence="1 2">
    <name type="scientific">Candidatus Epulonipiscium fishelsonii</name>
    <dbReference type="NCBI Taxonomy" id="77094"/>
    <lineage>
        <taxon>Bacteria</taxon>
        <taxon>Bacillati</taxon>
        <taxon>Bacillota</taxon>
        <taxon>Clostridia</taxon>
        <taxon>Lachnospirales</taxon>
        <taxon>Lachnospiraceae</taxon>
        <taxon>Candidatus Epulonipiscium</taxon>
    </lineage>
</organism>
<protein>
    <submittedName>
        <fullName evidence="1">Spore gernimation protein GerA</fullName>
    </submittedName>
</protein>